<sequence length="274" mass="28700" precursor="true">MSFNIRRAFAWLLMSCVSAAASTSYAAFVVDYGDFGPDPAPAITMYKDVTESSFSTSTPPLYDAPELNGDELDFDPKTFGVKAQTSTGLSDSLDGQLNVEMMALSTGDTVAGGYTGITIDESGLYSLTGAGGAGTLVEAILYAEVHILEIDGAPVADPGASTWELSGTDIFSLDMASATETAGEWNNSLFIDFATALSTVTYEFGVTKAEIVIDNRLNAIAEASPVTIASIDKKDLTIVPVSVTNPEYQNVPEPTSVLLLVGLAAGLVGYRKLA</sequence>
<dbReference type="Proteomes" id="UP000315750">
    <property type="component" value="Chromosome"/>
</dbReference>
<dbReference type="KEGG" id="amuc:Pan181_48380"/>
<dbReference type="EMBL" id="CP036278">
    <property type="protein sequence ID" value="QDU58599.1"/>
    <property type="molecule type" value="Genomic_DNA"/>
</dbReference>
<name>A0A518AV46_9BACT</name>
<gene>
    <name evidence="3" type="ORF">Pan181_48380</name>
</gene>
<dbReference type="Pfam" id="PF07589">
    <property type="entry name" value="PEP-CTERM"/>
    <property type="match status" value="1"/>
</dbReference>
<feature type="chain" id="PRO_5022215204" description="Ice-binding protein C-terminal domain-containing protein" evidence="1">
    <location>
        <begin position="27"/>
        <end position="274"/>
    </location>
</feature>
<dbReference type="InterPro" id="IPR013424">
    <property type="entry name" value="Ice-binding_C"/>
</dbReference>
<dbReference type="NCBIfam" id="TIGR02595">
    <property type="entry name" value="PEP_CTERM"/>
    <property type="match status" value="1"/>
</dbReference>
<feature type="domain" description="Ice-binding protein C-terminal" evidence="2">
    <location>
        <begin position="251"/>
        <end position="271"/>
    </location>
</feature>
<evidence type="ECO:0000259" key="2">
    <source>
        <dbReference type="Pfam" id="PF07589"/>
    </source>
</evidence>
<evidence type="ECO:0000313" key="3">
    <source>
        <dbReference type="EMBL" id="QDU58599.1"/>
    </source>
</evidence>
<keyword evidence="4" id="KW-1185">Reference proteome</keyword>
<evidence type="ECO:0000313" key="4">
    <source>
        <dbReference type="Proteomes" id="UP000315750"/>
    </source>
</evidence>
<dbReference type="AlphaFoldDB" id="A0A518AV46"/>
<protein>
    <recommendedName>
        <fullName evidence="2">Ice-binding protein C-terminal domain-containing protein</fullName>
    </recommendedName>
</protein>
<keyword evidence="1" id="KW-0732">Signal</keyword>
<proteinExistence type="predicted"/>
<dbReference type="RefSeq" id="WP_145250804.1">
    <property type="nucleotide sequence ID" value="NZ_CP036278.1"/>
</dbReference>
<dbReference type="OrthoDB" id="272887at2"/>
<feature type="signal peptide" evidence="1">
    <location>
        <begin position="1"/>
        <end position="26"/>
    </location>
</feature>
<accession>A0A518AV46</accession>
<reference evidence="3 4" key="1">
    <citation type="submission" date="2019-02" db="EMBL/GenBank/DDBJ databases">
        <title>Deep-cultivation of Planctomycetes and their phenomic and genomic characterization uncovers novel biology.</title>
        <authorList>
            <person name="Wiegand S."/>
            <person name="Jogler M."/>
            <person name="Boedeker C."/>
            <person name="Pinto D."/>
            <person name="Vollmers J."/>
            <person name="Rivas-Marin E."/>
            <person name="Kohn T."/>
            <person name="Peeters S.H."/>
            <person name="Heuer A."/>
            <person name="Rast P."/>
            <person name="Oberbeckmann S."/>
            <person name="Bunk B."/>
            <person name="Jeske O."/>
            <person name="Meyerdierks A."/>
            <person name="Storesund J.E."/>
            <person name="Kallscheuer N."/>
            <person name="Luecker S."/>
            <person name="Lage O.M."/>
            <person name="Pohl T."/>
            <person name="Merkel B.J."/>
            <person name="Hornburger P."/>
            <person name="Mueller R.-W."/>
            <person name="Bruemmer F."/>
            <person name="Labrenz M."/>
            <person name="Spormann A.M."/>
            <person name="Op den Camp H."/>
            <person name="Overmann J."/>
            <person name="Amann R."/>
            <person name="Jetten M.S.M."/>
            <person name="Mascher T."/>
            <person name="Medema M.H."/>
            <person name="Devos D.P."/>
            <person name="Kaster A.-K."/>
            <person name="Ovreas L."/>
            <person name="Rohde M."/>
            <person name="Galperin M.Y."/>
            <person name="Jogler C."/>
        </authorList>
    </citation>
    <scope>NUCLEOTIDE SEQUENCE [LARGE SCALE GENOMIC DNA]</scope>
    <source>
        <strain evidence="3 4">Pan181</strain>
    </source>
</reference>
<evidence type="ECO:0000256" key="1">
    <source>
        <dbReference type="SAM" id="SignalP"/>
    </source>
</evidence>
<organism evidence="3 4">
    <name type="scientific">Aeoliella mucimassa</name>
    <dbReference type="NCBI Taxonomy" id="2527972"/>
    <lineage>
        <taxon>Bacteria</taxon>
        <taxon>Pseudomonadati</taxon>
        <taxon>Planctomycetota</taxon>
        <taxon>Planctomycetia</taxon>
        <taxon>Pirellulales</taxon>
        <taxon>Lacipirellulaceae</taxon>
        <taxon>Aeoliella</taxon>
    </lineage>
</organism>